<dbReference type="PANTHER" id="PTHR18640">
    <property type="entry name" value="SOLUTE CARRIER FAMILY 10 MEMBER 7"/>
    <property type="match status" value="1"/>
</dbReference>
<feature type="transmembrane region" description="Helical" evidence="1">
    <location>
        <begin position="312"/>
        <end position="336"/>
    </location>
</feature>
<dbReference type="Gene3D" id="1.20.1530.20">
    <property type="match status" value="1"/>
</dbReference>
<dbReference type="OrthoDB" id="188035at2759"/>
<feature type="transmembrane region" description="Helical" evidence="1">
    <location>
        <begin position="90"/>
        <end position="109"/>
    </location>
</feature>
<dbReference type="PANTHER" id="PTHR18640:SF5">
    <property type="entry name" value="SODIUM_BILE ACID COTRANSPORTER 7"/>
    <property type="match status" value="1"/>
</dbReference>
<feature type="transmembrane region" description="Helical" evidence="1">
    <location>
        <begin position="376"/>
        <end position="401"/>
    </location>
</feature>
<keyword evidence="1" id="KW-0812">Transmembrane</keyword>
<proteinExistence type="predicted"/>
<dbReference type="InterPro" id="IPR038770">
    <property type="entry name" value="Na+/solute_symporter_sf"/>
</dbReference>
<dbReference type="EMBL" id="AUPL01001703">
    <property type="protein sequence ID" value="ESL10563.1"/>
    <property type="molecule type" value="Genomic_DNA"/>
</dbReference>
<feature type="transmembrane region" description="Helical" evidence="1">
    <location>
        <begin position="223"/>
        <end position="244"/>
    </location>
</feature>
<gene>
    <name evidence="2" type="ORF">TRSC58_01703</name>
</gene>
<dbReference type="VEuPathDB" id="TriTrypDB:TRSC58_01703"/>
<feature type="transmembrane region" description="Helical" evidence="1">
    <location>
        <begin position="149"/>
        <end position="173"/>
    </location>
</feature>
<dbReference type="Proteomes" id="UP000031737">
    <property type="component" value="Unassembled WGS sequence"/>
</dbReference>
<comment type="caution">
    <text evidence="2">The sequence shown here is derived from an EMBL/GenBank/DDBJ whole genome shotgun (WGS) entry which is preliminary data.</text>
</comment>
<dbReference type="InterPro" id="IPR016833">
    <property type="entry name" value="Put_Na-Bile_cotransptr"/>
</dbReference>
<feature type="transmembrane region" description="Helical" evidence="1">
    <location>
        <begin position="62"/>
        <end position="78"/>
    </location>
</feature>
<sequence>MNSGGGGEVYNPQLWRRSPEMQSVRELSASGIGDDVGTGEGSKERVVRLVVRSLSVVDWVRSQWLLGLFMLSIGMAYYHPLSADVATSEWTRVLVFISFALTGASFPDIDRGATLRFMGPALTMCVMSFIISPIVGVGVYMTLRNRSEANYLFVGLMCTFCLPPSVILSVTAVRLSQGNEALSQYLGAVGSVCGVIVSPLLMLECVSLSHATKFPSTTEMMMFHATVIGPFFCGVIVQRVFGWVSQRRIAGGDREVLRFNKTELACSDLYNGSLAYWRQRTIQLNSFVLILVNYCMFSSFFVQSVAPSLLMWRGAGLIFFVELTLYTVTCLVDWLLASLIVSTPEERIALFFALITKSEVFVVPIILHLFQENRQAAVILLPSLIYHLIQVFATGVLSFSLRRWRYQYNCRPGTTLLPLRLNRSNHAALTKL</sequence>
<evidence type="ECO:0000313" key="3">
    <source>
        <dbReference type="Proteomes" id="UP000031737"/>
    </source>
</evidence>
<feature type="transmembrane region" description="Helical" evidence="1">
    <location>
        <begin position="121"/>
        <end position="143"/>
    </location>
</feature>
<dbReference type="GO" id="GO:0005886">
    <property type="term" value="C:plasma membrane"/>
    <property type="evidence" value="ECO:0007669"/>
    <property type="project" value="TreeGrafter"/>
</dbReference>
<dbReference type="Pfam" id="PF13593">
    <property type="entry name" value="SBF_like"/>
    <property type="match status" value="1"/>
</dbReference>
<evidence type="ECO:0000256" key="1">
    <source>
        <dbReference type="SAM" id="Phobius"/>
    </source>
</evidence>
<protein>
    <submittedName>
        <fullName evidence="2">Uncharacterized protein</fullName>
    </submittedName>
</protein>
<feature type="transmembrane region" description="Helical" evidence="1">
    <location>
        <begin position="348"/>
        <end position="370"/>
    </location>
</feature>
<name>A0A061J597_TRYRA</name>
<feature type="transmembrane region" description="Helical" evidence="1">
    <location>
        <begin position="287"/>
        <end position="306"/>
    </location>
</feature>
<accession>A0A061J597</accession>
<reference evidence="2 3" key="1">
    <citation type="submission" date="2013-07" db="EMBL/GenBank/DDBJ databases">
        <authorList>
            <person name="Stoco P.H."/>
            <person name="Wagner G."/>
            <person name="Gerber A."/>
            <person name="Zaha A."/>
            <person name="Thompson C."/>
            <person name="Bartholomeu D.C."/>
            <person name="Luckemeyer D.D."/>
            <person name="Bahia D."/>
            <person name="Loreto E."/>
            <person name="Prestes E.B."/>
            <person name="Lima F.M."/>
            <person name="Rodrigues-Luiz G."/>
            <person name="Vallejo G.A."/>
            <person name="Filho J.F."/>
            <person name="Monteiro K.M."/>
            <person name="Tyler K.M."/>
            <person name="de Almeida L.G."/>
            <person name="Ortiz M.F."/>
            <person name="Siervo M.A."/>
            <person name="de Moraes M.H."/>
            <person name="Cunha O.L."/>
            <person name="Mendonca-Neto R."/>
            <person name="Silva R."/>
            <person name="Teixeira S.M."/>
            <person name="Murta S.M."/>
            <person name="Sincero T.C."/>
            <person name="Mendes T.A."/>
            <person name="Urmenyi T.P."/>
            <person name="Silva V.G."/>
            <person name="da Rocha W.D."/>
            <person name="Andersson B."/>
            <person name="Romanha A.J."/>
            <person name="Steindel M."/>
            <person name="de Vasconcelos A.T."/>
            <person name="Grisard E.C."/>
        </authorList>
    </citation>
    <scope>NUCLEOTIDE SEQUENCE [LARGE SCALE GENOMIC DNA]</scope>
    <source>
        <strain evidence="2 3">SC58</strain>
    </source>
</reference>
<evidence type="ECO:0000313" key="2">
    <source>
        <dbReference type="EMBL" id="ESL10563.1"/>
    </source>
</evidence>
<keyword evidence="1" id="KW-1133">Transmembrane helix</keyword>
<dbReference type="AlphaFoldDB" id="A0A061J597"/>
<keyword evidence="3" id="KW-1185">Reference proteome</keyword>
<keyword evidence="1" id="KW-0472">Membrane</keyword>
<organism evidence="2 3">
    <name type="scientific">Trypanosoma rangeli SC58</name>
    <dbReference type="NCBI Taxonomy" id="429131"/>
    <lineage>
        <taxon>Eukaryota</taxon>
        <taxon>Discoba</taxon>
        <taxon>Euglenozoa</taxon>
        <taxon>Kinetoplastea</taxon>
        <taxon>Metakinetoplastina</taxon>
        <taxon>Trypanosomatida</taxon>
        <taxon>Trypanosomatidae</taxon>
        <taxon>Trypanosoma</taxon>
        <taxon>Herpetosoma</taxon>
    </lineage>
</organism>